<gene>
    <name evidence="2" type="ORF">SAMN05421687_10832</name>
</gene>
<evidence type="ECO:0000313" key="2">
    <source>
        <dbReference type="EMBL" id="SIS54117.1"/>
    </source>
</evidence>
<dbReference type="SMART" id="SM00530">
    <property type="entry name" value="HTH_XRE"/>
    <property type="match status" value="1"/>
</dbReference>
<dbReference type="InterPro" id="IPR010982">
    <property type="entry name" value="Lambda_DNA-bd_dom_sf"/>
</dbReference>
<dbReference type="EMBL" id="FTOC01000008">
    <property type="protein sequence ID" value="SIS54117.1"/>
    <property type="molecule type" value="Genomic_DNA"/>
</dbReference>
<dbReference type="PROSITE" id="PS50943">
    <property type="entry name" value="HTH_CROC1"/>
    <property type="match status" value="1"/>
</dbReference>
<protein>
    <submittedName>
        <fullName evidence="2">Helix-turn-helix</fullName>
    </submittedName>
</protein>
<organism evidence="2 3">
    <name type="scientific">Salimicrobium flavidum</name>
    <dbReference type="NCBI Taxonomy" id="570947"/>
    <lineage>
        <taxon>Bacteria</taxon>
        <taxon>Bacillati</taxon>
        <taxon>Bacillota</taxon>
        <taxon>Bacilli</taxon>
        <taxon>Bacillales</taxon>
        <taxon>Bacillaceae</taxon>
        <taxon>Salimicrobium</taxon>
    </lineage>
</organism>
<name>A0A1N7JXR5_9BACI</name>
<dbReference type="GO" id="GO:0003677">
    <property type="term" value="F:DNA binding"/>
    <property type="evidence" value="ECO:0007669"/>
    <property type="project" value="InterPro"/>
</dbReference>
<dbReference type="Proteomes" id="UP000187608">
    <property type="component" value="Unassembled WGS sequence"/>
</dbReference>
<evidence type="ECO:0000259" key="1">
    <source>
        <dbReference type="PROSITE" id="PS50943"/>
    </source>
</evidence>
<dbReference type="AlphaFoldDB" id="A0A1N7JXR5"/>
<dbReference type="InterPro" id="IPR001387">
    <property type="entry name" value="Cro/C1-type_HTH"/>
</dbReference>
<evidence type="ECO:0000313" key="3">
    <source>
        <dbReference type="Proteomes" id="UP000187608"/>
    </source>
</evidence>
<proteinExistence type="predicted"/>
<dbReference type="CDD" id="cd00093">
    <property type="entry name" value="HTH_XRE"/>
    <property type="match status" value="1"/>
</dbReference>
<dbReference type="OrthoDB" id="2624750at2"/>
<dbReference type="RefSeq" id="WP_076559659.1">
    <property type="nucleotide sequence ID" value="NZ_FTOC01000008.1"/>
</dbReference>
<dbReference type="Pfam" id="PF01381">
    <property type="entry name" value="HTH_3"/>
    <property type="match status" value="1"/>
</dbReference>
<dbReference type="Gene3D" id="1.10.260.40">
    <property type="entry name" value="lambda repressor-like DNA-binding domains"/>
    <property type="match status" value="1"/>
</dbReference>
<keyword evidence="3" id="KW-1185">Reference proteome</keyword>
<dbReference type="SUPFAM" id="SSF47413">
    <property type="entry name" value="lambda repressor-like DNA-binding domains"/>
    <property type="match status" value="1"/>
</dbReference>
<feature type="domain" description="HTH cro/C1-type" evidence="1">
    <location>
        <begin position="6"/>
        <end position="60"/>
    </location>
</feature>
<reference evidence="3" key="1">
    <citation type="submission" date="2017-01" db="EMBL/GenBank/DDBJ databases">
        <authorList>
            <person name="Varghese N."/>
            <person name="Submissions S."/>
        </authorList>
    </citation>
    <scope>NUCLEOTIDE SEQUENCE [LARGE SCALE GENOMIC DNA]</scope>
    <source>
        <strain evidence="3">DSM 23127</strain>
    </source>
</reference>
<sequence length="69" mass="8247">MTNEQFRLIRLYLGITQREYAKLIGIPKPTVSKIEAGYTIVTEKNKAKVIRKFDPEKDEFIEFRRRMKV</sequence>
<accession>A0A1N7JXR5</accession>